<comment type="caution">
    <text evidence="2">The sequence shown here is derived from an EMBL/GenBank/DDBJ whole genome shotgun (WGS) entry which is preliminary data.</text>
</comment>
<dbReference type="PANTHER" id="PTHR43242:SF1">
    <property type="entry name" value="NAD(P)-BINDING ROSSMANN-FOLD SUPERFAMILY PROTEIN"/>
    <property type="match status" value="1"/>
</dbReference>
<accession>A0A0G1GG39</accession>
<dbReference type="InterPro" id="IPR036291">
    <property type="entry name" value="NAD(P)-bd_dom_sf"/>
</dbReference>
<keyword evidence="2" id="KW-0560">Oxidoreductase</keyword>
<name>A0A0G1GG39_9BACT</name>
<proteinExistence type="predicted"/>
<protein>
    <submittedName>
        <fullName evidence="2">dTDP-4-dehydrorhamnose reductase, dTDP-4-dehydrorhamnose reductase</fullName>
        <ecNumber evidence="2">1.1.1.133</ecNumber>
    </submittedName>
</protein>
<dbReference type="InterPro" id="IPR029903">
    <property type="entry name" value="RmlD-like-bd"/>
</dbReference>
<feature type="domain" description="RmlD-like substrate binding" evidence="1">
    <location>
        <begin position="4"/>
        <end position="287"/>
    </location>
</feature>
<dbReference type="CDD" id="cd05254">
    <property type="entry name" value="dTDP_HR_like_SDR_e"/>
    <property type="match status" value="1"/>
</dbReference>
<dbReference type="EMBL" id="LCFP01000005">
    <property type="protein sequence ID" value="KKS97793.1"/>
    <property type="molecule type" value="Genomic_DNA"/>
</dbReference>
<dbReference type="EC" id="1.1.1.133" evidence="2"/>
<dbReference type="Gene3D" id="3.90.25.10">
    <property type="entry name" value="UDP-galactose 4-epimerase, domain 1"/>
    <property type="match status" value="1"/>
</dbReference>
<evidence type="ECO:0000313" key="2">
    <source>
        <dbReference type="EMBL" id="KKS97793.1"/>
    </source>
</evidence>
<dbReference type="AlphaFoldDB" id="A0A0G1GG39"/>
<dbReference type="SUPFAM" id="SSF51735">
    <property type="entry name" value="NAD(P)-binding Rossmann-fold domains"/>
    <property type="match status" value="1"/>
</dbReference>
<organism evidence="2 3">
    <name type="scientific">Candidatus Gottesmanbacteria bacterium GW2011_GWA2_43_14</name>
    <dbReference type="NCBI Taxonomy" id="1618443"/>
    <lineage>
        <taxon>Bacteria</taxon>
        <taxon>Candidatus Gottesmaniibacteriota</taxon>
    </lineage>
</organism>
<sequence>MTKKILILGGSSFIGGHFLNRLGNQATGTYNSRKIPGGIKFDAVRQNLSQVIKNPQEFTAAVILLGDTHPDSCAKDKKRSELLNVKSIKEIVRTLNQWQLPLIFTSTEFVYDGKKGNYTEKEVPRPILTYGKQKVAVEKFIQKICPQHIIVRFGKVYGSERDDGTLFTDWINQLKTEKSIRVAADQIFSPVYVEDVVRAILKLLEKKAWGLYNLGNESGFSRLQLLKMLISKMNDKQADGVKITACSIDDFPLLEKRPKNVSLNTNKIRRITGINIRPVGQVCELIVNKLR</sequence>
<dbReference type="Gene3D" id="3.40.50.720">
    <property type="entry name" value="NAD(P)-binding Rossmann-like Domain"/>
    <property type="match status" value="1"/>
</dbReference>
<evidence type="ECO:0000259" key="1">
    <source>
        <dbReference type="Pfam" id="PF04321"/>
    </source>
</evidence>
<dbReference type="PANTHER" id="PTHR43242">
    <property type="entry name" value="NAD(P)-BINDING ROSSMANN-FOLD SUPERFAMILY PROTEIN"/>
    <property type="match status" value="1"/>
</dbReference>
<dbReference type="Pfam" id="PF04321">
    <property type="entry name" value="RmlD_sub_bind"/>
    <property type="match status" value="1"/>
</dbReference>
<evidence type="ECO:0000313" key="3">
    <source>
        <dbReference type="Proteomes" id="UP000034894"/>
    </source>
</evidence>
<dbReference type="GO" id="GO:0008831">
    <property type="term" value="F:dTDP-4-dehydrorhamnose reductase activity"/>
    <property type="evidence" value="ECO:0007669"/>
    <property type="project" value="UniProtKB-EC"/>
</dbReference>
<gene>
    <name evidence="2" type="ORF">UV73_C0005G0070</name>
</gene>
<dbReference type="STRING" id="1618443.UV73_C0005G0070"/>
<reference evidence="2 3" key="1">
    <citation type="journal article" date="2015" name="Nature">
        <title>rRNA introns, odd ribosomes, and small enigmatic genomes across a large radiation of phyla.</title>
        <authorList>
            <person name="Brown C.T."/>
            <person name="Hug L.A."/>
            <person name="Thomas B.C."/>
            <person name="Sharon I."/>
            <person name="Castelle C.J."/>
            <person name="Singh A."/>
            <person name="Wilkins M.J."/>
            <person name="Williams K.H."/>
            <person name="Banfield J.F."/>
        </authorList>
    </citation>
    <scope>NUCLEOTIDE SEQUENCE [LARGE SCALE GENOMIC DNA]</scope>
</reference>
<dbReference type="Proteomes" id="UP000034894">
    <property type="component" value="Unassembled WGS sequence"/>
</dbReference>